<feature type="compositionally biased region" description="Polar residues" evidence="1">
    <location>
        <begin position="632"/>
        <end position="663"/>
    </location>
</feature>
<evidence type="ECO:0000313" key="4">
    <source>
        <dbReference type="Proteomes" id="UP001470230"/>
    </source>
</evidence>
<dbReference type="Proteomes" id="UP001470230">
    <property type="component" value="Unassembled WGS sequence"/>
</dbReference>
<dbReference type="InterPro" id="IPR046985">
    <property type="entry name" value="IP5"/>
</dbReference>
<dbReference type="Pfam" id="PF22669">
    <property type="entry name" value="Exo_endo_phos2"/>
    <property type="match status" value="1"/>
</dbReference>
<sequence length="1185" mass="133902">MADNDIIHIDTENLSQEVYRFINKSGPWIKIVAQILPYRERFSIQIILQENSLTDAHLFICKDNGMGNNNNYMQITQDSECCLFPVSRLITLSFNETQIKLVFEDHQGLTLLFEHLSPDINDHGLEIFVSQFRICASVSKNSIEDPKLRLLNSNFLQRNSIPETAMPNNVFYDAFSIPTCVFPVVYDHDGAGETWIKRNRDLNAAYFTEPVEVTVCCLTWNVGGGGNPSDDPSVVKDLSDLAKSNYDMYFIAFQEIDMSVQAVLTGNSPMTEEWTKCIRKAFNIGHKRTENTEKQPSTKPNTEKPPIPQNKPPPRNPNQPIPKNPFNTMNPTTSTNQNSSQNQLNNQNSNQNQSYPQIPIVNQSNGQNSSQNQSYQQMPAQNQFNTQNPSLNPPRNQFPGQYPSQIQSNAQNPAQNPFSGQNKSSTQNWNQIQAKNPFNTMDTSPTASPNNSSFNSQANNLISFDNMTPSTYPVLPELEDLIDLTGTSKPAGEQTNTANEYQFDLEIFSSPQQNSNLNVSLNSNLISSSNNSFQNPQMNSSAQQFQYQSMNSSAQQFQNPQMNSSSQLFQNPQMNSSVQQFQYPQMNSGAQLYPNPSMNSSSQQFSPNSSSQLHLNPNLNSNQQLYPVIQYPNMNANPQNSSGQLYMNQRPYSNPQMSQNYIQGRQPYPNPAQQQQQQQYPIPGQPQTSQSYSNFNQNQGQGSQPYFNQTQQPQTSQSFTNFNQNQSQSQNATSNPSSKPSPKPQQQQQKKKEKSNSYTYKIISPMSLGGVYACIIIRDDLSLPVSFEQPKKVRLGLHGMTANKSAIVYPVKIGEFARINFIGCHLSAGHGNVESRLSSMKELMNTNLTVLSRNSSSTSSSSSSTAVKSSDKFHSGIEKVDYIVLIGDLNYRINLSYEECLQCIHNNDLDKLVEKDQLNAARKTDPDVARFEEGPISFLPTYKFDKRSDVYDTSQKMRVPSYTDRILVVTNKNKKDEADDDSAWQNDPNDSVDMKDKFIFETDIVHDLFPKAKGLQDDKHFSSDLIPNSFPSKPKYAFYFRGTNQFSDHRPVQGILIFKIPKSISAKLEAFKEVQLKRMDEMSALAMPQIDPKSSQIMMHINKKVIFQFKNISNGWMRWHAFVEKKNENDVVNEIALSPERGVVFPDQICELKIAGLKRTQNTSRTIIIESIDQIPLAFIEVIVS</sequence>
<comment type="caution">
    <text evidence="3">The sequence shown here is derived from an EMBL/GenBank/DDBJ whole genome shotgun (WGS) entry which is preliminary data.</text>
</comment>
<name>A0ABR2L1F4_9EUKA</name>
<dbReference type="SUPFAM" id="SSF56219">
    <property type="entry name" value="DNase I-like"/>
    <property type="match status" value="2"/>
</dbReference>
<dbReference type="InterPro" id="IPR036691">
    <property type="entry name" value="Endo/exonu/phosph_ase_sf"/>
</dbReference>
<feature type="region of interest" description="Disordered" evidence="1">
    <location>
        <begin position="587"/>
        <end position="619"/>
    </location>
</feature>
<feature type="compositionally biased region" description="Low complexity" evidence="1">
    <location>
        <begin position="594"/>
        <end position="612"/>
    </location>
</feature>
<evidence type="ECO:0000259" key="2">
    <source>
        <dbReference type="SMART" id="SM00128"/>
    </source>
</evidence>
<feature type="compositionally biased region" description="Low complexity" evidence="1">
    <location>
        <begin position="324"/>
        <end position="354"/>
    </location>
</feature>
<feature type="region of interest" description="Disordered" evidence="1">
    <location>
        <begin position="285"/>
        <end position="427"/>
    </location>
</feature>
<proteinExistence type="predicted"/>
<protein>
    <submittedName>
        <fullName evidence="3">Inositol polyphosphate 5-phosphatase</fullName>
    </submittedName>
</protein>
<feature type="domain" description="Inositol polyphosphate-related phosphatase" evidence="2">
    <location>
        <begin position="686"/>
        <end position="1011"/>
    </location>
</feature>
<feature type="compositionally biased region" description="Low complexity" evidence="1">
    <location>
        <begin position="671"/>
        <end position="748"/>
    </location>
</feature>
<feature type="compositionally biased region" description="Polar residues" evidence="1">
    <location>
        <begin position="536"/>
        <end position="569"/>
    </location>
</feature>
<feature type="region of interest" description="Disordered" evidence="1">
    <location>
        <begin position="530"/>
        <end position="569"/>
    </location>
</feature>
<reference evidence="3 4" key="1">
    <citation type="submission" date="2024-04" db="EMBL/GenBank/DDBJ databases">
        <title>Tritrichomonas musculus Genome.</title>
        <authorList>
            <person name="Alves-Ferreira E."/>
            <person name="Grigg M."/>
            <person name="Lorenzi H."/>
            <person name="Galac M."/>
        </authorList>
    </citation>
    <scope>NUCLEOTIDE SEQUENCE [LARGE SCALE GENOMIC DNA]</scope>
    <source>
        <strain evidence="3 4">EAF2021</strain>
    </source>
</reference>
<organism evidence="3 4">
    <name type="scientific">Tritrichomonas musculus</name>
    <dbReference type="NCBI Taxonomy" id="1915356"/>
    <lineage>
        <taxon>Eukaryota</taxon>
        <taxon>Metamonada</taxon>
        <taxon>Parabasalia</taxon>
        <taxon>Tritrichomonadida</taxon>
        <taxon>Tritrichomonadidae</taxon>
        <taxon>Tritrichomonas</taxon>
    </lineage>
</organism>
<dbReference type="SMART" id="SM00128">
    <property type="entry name" value="IPPc"/>
    <property type="match status" value="1"/>
</dbReference>
<accession>A0ABR2L1F4</accession>
<evidence type="ECO:0000313" key="3">
    <source>
        <dbReference type="EMBL" id="KAK8897187.1"/>
    </source>
</evidence>
<feature type="compositionally biased region" description="Polar residues" evidence="1">
    <location>
        <begin position="378"/>
        <end position="427"/>
    </location>
</feature>
<dbReference type="PANTHER" id="PTHR11200">
    <property type="entry name" value="INOSITOL 5-PHOSPHATASE"/>
    <property type="match status" value="1"/>
</dbReference>
<dbReference type="Gene3D" id="3.60.10.10">
    <property type="entry name" value="Endonuclease/exonuclease/phosphatase"/>
    <property type="match status" value="2"/>
</dbReference>
<gene>
    <name evidence="3" type="ORF">M9Y10_015122</name>
</gene>
<dbReference type="EMBL" id="JAPFFF010000002">
    <property type="protein sequence ID" value="KAK8897187.1"/>
    <property type="molecule type" value="Genomic_DNA"/>
</dbReference>
<dbReference type="PANTHER" id="PTHR11200:SF300">
    <property type="entry name" value="TYPE II INOSITOL 1,4,5-TRISPHOSPHATE 5-PHOSPHATASE"/>
    <property type="match status" value="1"/>
</dbReference>
<evidence type="ECO:0000256" key="1">
    <source>
        <dbReference type="SAM" id="MobiDB-lite"/>
    </source>
</evidence>
<feature type="compositionally biased region" description="Pro residues" evidence="1">
    <location>
        <begin position="303"/>
        <end position="323"/>
    </location>
</feature>
<feature type="compositionally biased region" description="Low complexity" evidence="1">
    <location>
        <begin position="362"/>
        <end position="377"/>
    </location>
</feature>
<keyword evidence="4" id="KW-1185">Reference proteome</keyword>
<dbReference type="InterPro" id="IPR000300">
    <property type="entry name" value="IPPc"/>
</dbReference>
<feature type="region of interest" description="Disordered" evidence="1">
    <location>
        <begin position="632"/>
        <end position="758"/>
    </location>
</feature>